<evidence type="ECO:0000313" key="2">
    <source>
        <dbReference type="EMBL" id="TDW55299.1"/>
    </source>
</evidence>
<reference evidence="1 3" key="1">
    <citation type="submission" date="2017-08" db="EMBL/GenBank/DDBJ databases">
        <title>Draft Genome Sequence of the Marine Bacterium Oceanimonas baumannii ATCC 700832.</title>
        <authorList>
            <person name="Mcclelland W.D."/>
            <person name="Brennan M.A."/>
            <person name="Trachtenberg A.M."/>
            <person name="Maclea K.S."/>
        </authorList>
    </citation>
    <scope>NUCLEOTIDE SEQUENCE [LARGE SCALE GENOMIC DNA]</scope>
    <source>
        <strain evidence="1 3">ATCC 700832</strain>
    </source>
</reference>
<dbReference type="InterPro" id="IPR007553">
    <property type="entry name" value="2-thiour_desulf"/>
</dbReference>
<dbReference type="Proteomes" id="UP000243640">
    <property type="component" value="Unassembled WGS sequence"/>
</dbReference>
<dbReference type="PANTHER" id="PTHR30087">
    <property type="entry name" value="INNER MEMBRANE PROTEIN"/>
    <property type="match status" value="1"/>
</dbReference>
<dbReference type="RefSeq" id="WP_094279664.1">
    <property type="nucleotide sequence ID" value="NZ_NQJF01000018.1"/>
</dbReference>
<keyword evidence="4" id="KW-1185">Reference proteome</keyword>
<gene>
    <name evidence="1" type="ORF">B6S09_16870</name>
    <name evidence="2" type="ORF">LY04_03405</name>
</gene>
<dbReference type="Pfam" id="PF04463">
    <property type="entry name" value="2-thiour_desulf"/>
    <property type="match status" value="1"/>
</dbReference>
<proteinExistence type="predicted"/>
<dbReference type="EMBL" id="SODO01000019">
    <property type="protein sequence ID" value="TDW55299.1"/>
    <property type="molecule type" value="Genomic_DNA"/>
</dbReference>
<protein>
    <submittedName>
        <fullName evidence="2">Uncharacterized protein YbbK (DUF523 family)</fullName>
    </submittedName>
</protein>
<name>A0A235C989_9GAMM</name>
<accession>A0A235C989</accession>
<sequence length="159" mass="16968">MESILVSGCLMGAPVRYNGKSLGLQPHDLTWLRQHFTIRTLCPEVAGGLPVPRAPAEIRGGAGSEVLSGAARISDSTGTDYTAPFLRGAEQALALCRLHHIKYAILAEASPSCGSRKIYDGTFTGTKIPGQGVTAALLNRHGIMVFSQHTIAELRAKWD</sequence>
<dbReference type="AlphaFoldDB" id="A0A235C989"/>
<dbReference type="OrthoDB" id="495783at2"/>
<organism evidence="1 3">
    <name type="scientific">Oceanimonas baumannii</name>
    <dbReference type="NCBI Taxonomy" id="129578"/>
    <lineage>
        <taxon>Bacteria</taxon>
        <taxon>Pseudomonadati</taxon>
        <taxon>Pseudomonadota</taxon>
        <taxon>Gammaproteobacteria</taxon>
        <taxon>Aeromonadales</taxon>
        <taxon>Aeromonadaceae</taxon>
        <taxon>Oceanimonas</taxon>
    </lineage>
</organism>
<evidence type="ECO:0000313" key="4">
    <source>
        <dbReference type="Proteomes" id="UP000295058"/>
    </source>
</evidence>
<evidence type="ECO:0000313" key="1">
    <source>
        <dbReference type="EMBL" id="OYD21201.1"/>
    </source>
</evidence>
<reference evidence="2 4" key="2">
    <citation type="submission" date="2019-03" db="EMBL/GenBank/DDBJ databases">
        <title>Genomic Encyclopedia of Archaeal and Bacterial Type Strains, Phase II (KMG-II): from individual species to whole genera.</title>
        <authorList>
            <person name="Goeker M."/>
        </authorList>
    </citation>
    <scope>NUCLEOTIDE SEQUENCE [LARGE SCALE GENOMIC DNA]</scope>
    <source>
        <strain evidence="2 4">DSM 15594</strain>
    </source>
</reference>
<evidence type="ECO:0000313" key="3">
    <source>
        <dbReference type="Proteomes" id="UP000243640"/>
    </source>
</evidence>
<dbReference type="Proteomes" id="UP000295058">
    <property type="component" value="Unassembled WGS sequence"/>
</dbReference>
<comment type="caution">
    <text evidence="1">The sequence shown here is derived from an EMBL/GenBank/DDBJ whole genome shotgun (WGS) entry which is preliminary data.</text>
</comment>
<dbReference type="PANTHER" id="PTHR30087:SF1">
    <property type="entry name" value="HYPOTHETICAL CYTOSOLIC PROTEIN"/>
    <property type="match status" value="1"/>
</dbReference>
<dbReference type="EMBL" id="NQJF01000018">
    <property type="protein sequence ID" value="OYD21201.1"/>
    <property type="molecule type" value="Genomic_DNA"/>
</dbReference>